<sequence length="274" mass="30369">MAQQTALRILWNTMSCIGGRNFTSFVSYILSSYDDTLFYFDERTHPGVQGCVALTIDDGFCRNGTECSLVSEVRELLQQHGARATFFLCSTYLPGLETEAQKLLEDGNEFANHMTMDSHKWAGGPIEEFEADLRSCSNTLEALQHQACPHEQRRLAWFRAPGGRLTSPMREVMRSQGLRHALGDCYCDDWCIEDADYVAQTLLCQARSGSVIIMHMPERGFREHCLEALRQLLEGLAAKGLTCVTLSDLAARAEVACDSSAEGEESSADTSDSG</sequence>
<proteinExistence type="predicted"/>
<dbReference type="PANTHER" id="PTHR10587:SF137">
    <property type="entry name" value="4-DEOXY-4-FORMAMIDO-L-ARABINOSE-PHOSPHOUNDECAPRENOL DEFORMYLASE ARND-RELATED"/>
    <property type="match status" value="1"/>
</dbReference>
<organism evidence="2">
    <name type="scientific">Alexandrium monilatum</name>
    <dbReference type="NCBI Taxonomy" id="311494"/>
    <lineage>
        <taxon>Eukaryota</taxon>
        <taxon>Sar</taxon>
        <taxon>Alveolata</taxon>
        <taxon>Dinophyceae</taxon>
        <taxon>Gonyaulacales</taxon>
        <taxon>Pyrocystaceae</taxon>
        <taxon>Alexandrium</taxon>
    </lineage>
</organism>
<accession>A0A7S4PVN1</accession>
<dbReference type="InterPro" id="IPR002509">
    <property type="entry name" value="NODB_dom"/>
</dbReference>
<dbReference type="Pfam" id="PF01522">
    <property type="entry name" value="Polysacc_deac_1"/>
    <property type="match status" value="1"/>
</dbReference>
<dbReference type="GO" id="GO:0004099">
    <property type="term" value="F:chitin deacetylase activity"/>
    <property type="evidence" value="ECO:0007669"/>
    <property type="project" value="UniProtKB-ARBA"/>
</dbReference>
<dbReference type="InterPro" id="IPR050248">
    <property type="entry name" value="Polysacc_deacetylase_ArnD"/>
</dbReference>
<dbReference type="AlphaFoldDB" id="A0A7S4PVN1"/>
<dbReference type="PANTHER" id="PTHR10587">
    <property type="entry name" value="GLYCOSYL TRANSFERASE-RELATED"/>
    <property type="match status" value="1"/>
</dbReference>
<dbReference type="InterPro" id="IPR011330">
    <property type="entry name" value="Glyco_hydro/deAcase_b/a-brl"/>
</dbReference>
<dbReference type="EMBL" id="HBNR01005591">
    <property type="protein sequence ID" value="CAE4564123.1"/>
    <property type="molecule type" value="Transcribed_RNA"/>
</dbReference>
<dbReference type="GO" id="GO:0005975">
    <property type="term" value="P:carbohydrate metabolic process"/>
    <property type="evidence" value="ECO:0007669"/>
    <property type="project" value="InterPro"/>
</dbReference>
<gene>
    <name evidence="2" type="ORF">AMON00008_LOCUS3742</name>
</gene>
<evidence type="ECO:0000259" key="1">
    <source>
        <dbReference type="PROSITE" id="PS51677"/>
    </source>
</evidence>
<evidence type="ECO:0000313" key="2">
    <source>
        <dbReference type="EMBL" id="CAE4564123.1"/>
    </source>
</evidence>
<name>A0A7S4PVN1_9DINO</name>
<dbReference type="SUPFAM" id="SSF88713">
    <property type="entry name" value="Glycoside hydrolase/deacetylase"/>
    <property type="match status" value="1"/>
</dbReference>
<reference evidence="2" key="1">
    <citation type="submission" date="2021-01" db="EMBL/GenBank/DDBJ databases">
        <authorList>
            <person name="Corre E."/>
            <person name="Pelletier E."/>
            <person name="Niang G."/>
            <person name="Scheremetjew M."/>
            <person name="Finn R."/>
            <person name="Kale V."/>
            <person name="Holt S."/>
            <person name="Cochrane G."/>
            <person name="Meng A."/>
            <person name="Brown T."/>
            <person name="Cohen L."/>
        </authorList>
    </citation>
    <scope>NUCLEOTIDE SEQUENCE</scope>
    <source>
        <strain evidence="2">CCMP3105</strain>
    </source>
</reference>
<protein>
    <recommendedName>
        <fullName evidence="1">NodB homology domain-containing protein</fullName>
    </recommendedName>
</protein>
<dbReference type="Gene3D" id="3.20.20.370">
    <property type="entry name" value="Glycoside hydrolase/deacetylase"/>
    <property type="match status" value="1"/>
</dbReference>
<feature type="domain" description="NodB homology" evidence="1">
    <location>
        <begin position="50"/>
        <end position="244"/>
    </location>
</feature>
<dbReference type="PROSITE" id="PS51677">
    <property type="entry name" value="NODB"/>
    <property type="match status" value="1"/>
</dbReference>